<reference evidence="2 3" key="1">
    <citation type="submission" date="2018-02" db="EMBL/GenBank/DDBJ databases">
        <title>Genomic Encyclopedia of Archaeal and Bacterial Type Strains, Phase II (KMG-II): from individual species to whole genera.</title>
        <authorList>
            <person name="Goeker M."/>
        </authorList>
    </citation>
    <scope>NUCLEOTIDE SEQUENCE [LARGE SCALE GENOMIC DNA]</scope>
    <source>
        <strain evidence="2 3">DSM 22857</strain>
    </source>
</reference>
<evidence type="ECO:0000256" key="1">
    <source>
        <dbReference type="SAM" id="SignalP"/>
    </source>
</evidence>
<name>A0A2S6IFY3_9ACTN</name>
<accession>A0A2S6IFY3</accession>
<sequence>MRPRSRAAAAAVLLVALPACSVGQGPPGWVAWPEPEPVWDLPLVPGEWVELPPSPLEARGHAGTAWTGRELVIGGGHTYDPQTLGQTCGDGAQCAGPMPVPHDDAAAYDPAADSWRALPELFPVPQSIYGDPSLDVLLDAEAMTWRPEVGTPPIRTLEPGRWIGEQFVTAGWIEGPNGEQDPRKPVAVAVYDAGTGTWRTDPWPFADPHQQELISVWTGTELLLVVRAIGSGCTGGGVCRHLAAWSPDGTWRDVAEWRIAEPPPPGSVERPAEDQAPGVASQFHQLLWDGQRVVGVDASSSWHEGLEFVVLDPRDGSTSPLTTLGEQLGGYPRVLLHGQDLLVVDGPRVAVFGSDDGRWRALPPLPAQRPSNGRAVGLAGDVLVVWGGMADDHPPGSVDEARGWRFGL</sequence>
<dbReference type="Gene3D" id="2.120.10.80">
    <property type="entry name" value="Kelch-type beta propeller"/>
    <property type="match status" value="2"/>
</dbReference>
<evidence type="ECO:0000313" key="3">
    <source>
        <dbReference type="Proteomes" id="UP000239485"/>
    </source>
</evidence>
<evidence type="ECO:0008006" key="4">
    <source>
        <dbReference type="Google" id="ProtNLM"/>
    </source>
</evidence>
<gene>
    <name evidence="2" type="ORF">CLV92_11112</name>
</gene>
<dbReference type="EMBL" id="PTJD01000011">
    <property type="protein sequence ID" value="PPK93096.1"/>
    <property type="molecule type" value="Genomic_DNA"/>
</dbReference>
<feature type="signal peptide" evidence="1">
    <location>
        <begin position="1"/>
        <end position="21"/>
    </location>
</feature>
<keyword evidence="1" id="KW-0732">Signal</keyword>
<dbReference type="InterPro" id="IPR015915">
    <property type="entry name" value="Kelch-typ_b-propeller"/>
</dbReference>
<proteinExistence type="predicted"/>
<comment type="caution">
    <text evidence="2">The sequence shown here is derived from an EMBL/GenBank/DDBJ whole genome shotgun (WGS) entry which is preliminary data.</text>
</comment>
<dbReference type="AlphaFoldDB" id="A0A2S6IFY3"/>
<evidence type="ECO:0000313" key="2">
    <source>
        <dbReference type="EMBL" id="PPK93096.1"/>
    </source>
</evidence>
<dbReference type="OrthoDB" id="3420153at2"/>
<dbReference type="SUPFAM" id="SSF117281">
    <property type="entry name" value="Kelch motif"/>
    <property type="match status" value="1"/>
</dbReference>
<keyword evidence="3" id="KW-1185">Reference proteome</keyword>
<protein>
    <recommendedName>
        <fullName evidence="4">Kelch motif protein</fullName>
    </recommendedName>
</protein>
<feature type="chain" id="PRO_5039518371" description="Kelch motif protein" evidence="1">
    <location>
        <begin position="22"/>
        <end position="408"/>
    </location>
</feature>
<dbReference type="Proteomes" id="UP000239485">
    <property type="component" value="Unassembled WGS sequence"/>
</dbReference>
<dbReference type="RefSeq" id="WP_104433927.1">
    <property type="nucleotide sequence ID" value="NZ_PTJD01000011.1"/>
</dbReference>
<organism evidence="2 3">
    <name type="scientific">Kineococcus xinjiangensis</name>
    <dbReference type="NCBI Taxonomy" id="512762"/>
    <lineage>
        <taxon>Bacteria</taxon>
        <taxon>Bacillati</taxon>
        <taxon>Actinomycetota</taxon>
        <taxon>Actinomycetes</taxon>
        <taxon>Kineosporiales</taxon>
        <taxon>Kineosporiaceae</taxon>
        <taxon>Kineococcus</taxon>
    </lineage>
</organism>